<keyword evidence="5" id="KW-1185">Reference proteome</keyword>
<evidence type="ECO:0000313" key="5">
    <source>
        <dbReference type="Proteomes" id="UP000078386"/>
    </source>
</evidence>
<comment type="similarity">
    <text evidence="2">Belongs to the bacterial solute-binding protein 1 family.</text>
</comment>
<evidence type="ECO:0000256" key="1">
    <source>
        <dbReference type="ARBA" id="ARBA00004418"/>
    </source>
</evidence>
<dbReference type="EMBL" id="LXEU01000050">
    <property type="protein sequence ID" value="OAT52321.1"/>
    <property type="molecule type" value="Genomic_DNA"/>
</dbReference>
<keyword evidence="3" id="KW-0732">Signal</keyword>
<reference evidence="4 5" key="1">
    <citation type="submission" date="2016-04" db="EMBL/GenBank/DDBJ databases">
        <title>ATOL: Assembling a taxonomically balanced genome-scale reconstruction of the evolutionary history of the Enterobacteriaceae.</title>
        <authorList>
            <person name="Plunkett G.III."/>
            <person name="Neeno-Eckwall E.C."/>
            <person name="Glasner J.D."/>
            <person name="Perna N.T."/>
        </authorList>
    </citation>
    <scope>NUCLEOTIDE SEQUENCE [LARGE SCALE GENOMIC DNA]</scope>
    <source>
        <strain evidence="4 5">ATCC 51603</strain>
    </source>
</reference>
<accession>A0A1B7JWM6</accession>
<proteinExistence type="inferred from homology"/>
<dbReference type="Gene3D" id="3.40.190.10">
    <property type="entry name" value="Periplasmic binding protein-like II"/>
    <property type="match status" value="2"/>
</dbReference>
<comment type="subcellular location">
    <subcellularLocation>
        <location evidence="1">Periplasm</location>
    </subcellularLocation>
</comment>
<dbReference type="AlphaFoldDB" id="A0A1B7JWM6"/>
<evidence type="ECO:0000256" key="2">
    <source>
        <dbReference type="ARBA" id="ARBA00008520"/>
    </source>
</evidence>
<dbReference type="Pfam" id="PF01547">
    <property type="entry name" value="SBP_bac_1"/>
    <property type="match status" value="1"/>
</dbReference>
<protein>
    <submittedName>
        <fullName evidence="4">Sugar-binding protein</fullName>
    </submittedName>
</protein>
<feature type="signal peptide" evidence="3">
    <location>
        <begin position="1"/>
        <end position="24"/>
    </location>
</feature>
<dbReference type="InterPro" id="IPR050490">
    <property type="entry name" value="Bact_solute-bd_prot1"/>
</dbReference>
<dbReference type="PATRIC" id="fig|1354264.4.peg.2732"/>
<dbReference type="GO" id="GO:0030288">
    <property type="term" value="C:outer membrane-bounded periplasmic space"/>
    <property type="evidence" value="ECO:0007669"/>
    <property type="project" value="UniProtKB-ARBA"/>
</dbReference>
<dbReference type="PANTHER" id="PTHR43649">
    <property type="entry name" value="ARABINOSE-BINDING PROTEIN-RELATED"/>
    <property type="match status" value="1"/>
</dbReference>
<evidence type="ECO:0000313" key="4">
    <source>
        <dbReference type="EMBL" id="OAT52321.1"/>
    </source>
</evidence>
<organism evidence="4 5">
    <name type="scientific">Kluyvera georgiana ATCC 51603</name>
    <dbReference type="NCBI Taxonomy" id="1354264"/>
    <lineage>
        <taxon>Bacteria</taxon>
        <taxon>Pseudomonadati</taxon>
        <taxon>Pseudomonadota</taxon>
        <taxon>Gammaproteobacteria</taxon>
        <taxon>Enterobacterales</taxon>
        <taxon>Enterobacteriaceae</taxon>
        <taxon>Kluyvera</taxon>
    </lineage>
</organism>
<gene>
    <name evidence="4" type="ORF">M989_02626</name>
</gene>
<dbReference type="Proteomes" id="UP000078386">
    <property type="component" value="Unassembled WGS sequence"/>
</dbReference>
<sequence>MMKKIALSLLLACGGIFCIAPAIADDSDSVTLRVSWWGANSRHQNTLKTIRAFEQAHPNIKVKAEYTGWDGFVSRLSTQIAGKNEPDVMQLDWSWIQVFSRSGDGFYDLNQLSKEVGLENYAGKLGTVTVNGKVQGLPVSLVAPILYYNTETWKKVGLAYPKTWDELYAAGKIFKEKLGDNDYPAIVTTSMELINSWMVQKYNQPMLNEKGEFTYSEAQWLEFVKVYQKLVNEHVLPSQKYIQSFGKAQPFEMKPWINGEFGGSNLMSSAVAKYEDTLAPPAKLEVGPYPLLSGAKDAGLFIKPSMIFAISRNTKHPKEAAMLMNYMFNQPQGVALMGLERGFPVSKAAADYVMNNTMAQPDDPVITGLKLVESMPSDNVYVSPYFKNPEIEQYWLDLTQRIDYGKISPEDAAKEFERTAKRALRKHTPMK</sequence>
<dbReference type="SUPFAM" id="SSF53850">
    <property type="entry name" value="Periplasmic binding protein-like II"/>
    <property type="match status" value="1"/>
</dbReference>
<name>A0A1B7JWM6_9ENTR</name>
<feature type="chain" id="PRO_5008595607" evidence="3">
    <location>
        <begin position="25"/>
        <end position="431"/>
    </location>
</feature>
<dbReference type="PANTHER" id="PTHR43649:SF11">
    <property type="entry name" value="ABC TRANSPORTER SUBSTRATE-BINDING PROTEIN YESO-RELATED"/>
    <property type="match status" value="1"/>
</dbReference>
<evidence type="ECO:0000256" key="3">
    <source>
        <dbReference type="SAM" id="SignalP"/>
    </source>
</evidence>
<comment type="caution">
    <text evidence="4">The sequence shown here is derived from an EMBL/GenBank/DDBJ whole genome shotgun (WGS) entry which is preliminary data.</text>
</comment>
<dbReference type="InterPro" id="IPR006059">
    <property type="entry name" value="SBP"/>
</dbReference>